<proteinExistence type="predicted"/>
<evidence type="ECO:0000259" key="2">
    <source>
        <dbReference type="Pfam" id="PF01814"/>
    </source>
</evidence>
<reference evidence="3 4" key="1">
    <citation type="submission" date="2016-03" db="EMBL/GenBank/DDBJ databases">
        <authorList>
            <person name="Ploux O."/>
        </authorList>
    </citation>
    <scope>NUCLEOTIDE SEQUENCE [LARGE SCALE GENOMIC DNA]</scope>
    <source>
        <strain evidence="3 4">R0</strain>
    </source>
</reference>
<dbReference type="Gene3D" id="1.20.120.520">
    <property type="entry name" value="nmb1532 protein domain like"/>
    <property type="match status" value="1"/>
</dbReference>
<dbReference type="EMBL" id="LUKE01000002">
    <property type="protein sequence ID" value="KYG64650.1"/>
    <property type="molecule type" value="Genomic_DNA"/>
</dbReference>
<keyword evidence="4" id="KW-1185">Reference proteome</keyword>
<dbReference type="PANTHER" id="PTHR35585:SF1">
    <property type="entry name" value="HHE DOMAIN PROTEIN (AFU_ORTHOLOGUE AFUA_4G00730)"/>
    <property type="match status" value="1"/>
</dbReference>
<organism evidence="3 4">
    <name type="scientific">Bdellovibrio bacteriovorus</name>
    <dbReference type="NCBI Taxonomy" id="959"/>
    <lineage>
        <taxon>Bacteria</taxon>
        <taxon>Pseudomonadati</taxon>
        <taxon>Bdellovibrionota</taxon>
        <taxon>Bdellovibrionia</taxon>
        <taxon>Bdellovibrionales</taxon>
        <taxon>Pseudobdellovibrionaceae</taxon>
        <taxon>Bdellovibrio</taxon>
    </lineage>
</organism>
<feature type="compositionally biased region" description="Basic and acidic residues" evidence="1">
    <location>
        <begin position="169"/>
        <end position="182"/>
    </location>
</feature>
<accession>A0A150WKZ4</accession>
<evidence type="ECO:0000313" key="4">
    <source>
        <dbReference type="Proteomes" id="UP000075320"/>
    </source>
</evidence>
<protein>
    <recommendedName>
        <fullName evidence="2">Hemerythrin-like domain-containing protein</fullName>
    </recommendedName>
</protein>
<dbReference type="AlphaFoldDB" id="A0A150WKZ4"/>
<feature type="region of interest" description="Disordered" evidence="1">
    <location>
        <begin position="161"/>
        <end position="182"/>
    </location>
</feature>
<comment type="caution">
    <text evidence="3">The sequence shown here is derived from an EMBL/GenBank/DDBJ whole genome shotgun (WGS) entry which is preliminary data.</text>
</comment>
<feature type="domain" description="Hemerythrin-like" evidence="2">
    <location>
        <begin position="22"/>
        <end position="136"/>
    </location>
</feature>
<gene>
    <name evidence="3" type="ORF">AZI86_10570</name>
</gene>
<evidence type="ECO:0000313" key="3">
    <source>
        <dbReference type="EMBL" id="KYG64650.1"/>
    </source>
</evidence>
<dbReference type="Pfam" id="PF01814">
    <property type="entry name" value="Hemerythrin"/>
    <property type="match status" value="1"/>
</dbReference>
<name>A0A150WKZ4_BDEBC</name>
<dbReference type="InterPro" id="IPR012312">
    <property type="entry name" value="Hemerythrin-like"/>
</dbReference>
<dbReference type="PANTHER" id="PTHR35585">
    <property type="entry name" value="HHE DOMAIN PROTEIN (AFU_ORTHOLOGUE AFUA_4G00730)"/>
    <property type="match status" value="1"/>
</dbReference>
<evidence type="ECO:0000256" key="1">
    <source>
        <dbReference type="SAM" id="MobiDB-lite"/>
    </source>
</evidence>
<sequence>MPNQNTQSHSQQSKKMTMESDIVNIILEDHKPLKRLIAIMKDSDKDQAERAEAFAEFAPLLISHAKPEEQTLYTYMKKEEELREEGFEGDVEHQLADQMVEEIMRTEDEDLWSARVKVLAELVEHHIEEEEEELLPDFKKNSEPAERMQLGQNFLMLKTKMLEQGGLDSPHESKQPSSEQKH</sequence>
<dbReference type="Proteomes" id="UP000075320">
    <property type="component" value="Unassembled WGS sequence"/>
</dbReference>
<dbReference type="RefSeq" id="WP_061835161.1">
    <property type="nucleotide sequence ID" value="NZ_LUKE01000002.1"/>
</dbReference>